<name>A0A6C0KC00_9ZZZZ</name>
<keyword evidence="1" id="KW-1133">Transmembrane helix</keyword>
<dbReference type="AlphaFoldDB" id="A0A6C0KC00"/>
<accession>A0A6C0KC00</accession>
<feature type="transmembrane region" description="Helical" evidence="1">
    <location>
        <begin position="60"/>
        <end position="80"/>
    </location>
</feature>
<protein>
    <submittedName>
        <fullName evidence="2">Uncharacterized protein</fullName>
    </submittedName>
</protein>
<sequence>MFTKDIKMSLVSKIQNKIQEEKEYKMLEFSHGSDALAYILILIGGVLWGIKGISGINPVAIVPFINLVYIVVGIAALYIFRKKFFNQPHKGEMWMPAGMLGTTSRRSTTGQFDYLVKRLKPGMKVVYWAALPSDTVHKTSREAFGDYSNMGVGKVDGEGELKISLPKGKPGKYMKRNKYFIKTTLPSEIYYRFQNPRGYMSAVNVLDANSKLS</sequence>
<dbReference type="EMBL" id="MN740845">
    <property type="protein sequence ID" value="QHU14711.1"/>
    <property type="molecule type" value="Genomic_DNA"/>
</dbReference>
<evidence type="ECO:0000313" key="2">
    <source>
        <dbReference type="EMBL" id="QHU14711.1"/>
    </source>
</evidence>
<organism evidence="2">
    <name type="scientific">viral metagenome</name>
    <dbReference type="NCBI Taxonomy" id="1070528"/>
    <lineage>
        <taxon>unclassified sequences</taxon>
        <taxon>metagenomes</taxon>
        <taxon>organismal metagenomes</taxon>
    </lineage>
</organism>
<proteinExistence type="predicted"/>
<feature type="transmembrane region" description="Helical" evidence="1">
    <location>
        <begin position="35"/>
        <end position="54"/>
    </location>
</feature>
<keyword evidence="1" id="KW-0812">Transmembrane</keyword>
<keyword evidence="1" id="KW-0472">Membrane</keyword>
<evidence type="ECO:0000256" key="1">
    <source>
        <dbReference type="SAM" id="Phobius"/>
    </source>
</evidence>
<reference evidence="2" key="1">
    <citation type="journal article" date="2020" name="Nature">
        <title>Giant virus diversity and host interactions through global metagenomics.</title>
        <authorList>
            <person name="Schulz F."/>
            <person name="Roux S."/>
            <person name="Paez-Espino D."/>
            <person name="Jungbluth S."/>
            <person name="Walsh D.A."/>
            <person name="Denef V.J."/>
            <person name="McMahon K.D."/>
            <person name="Konstantinidis K.T."/>
            <person name="Eloe-Fadrosh E.A."/>
            <person name="Kyrpides N.C."/>
            <person name="Woyke T."/>
        </authorList>
    </citation>
    <scope>NUCLEOTIDE SEQUENCE</scope>
    <source>
        <strain evidence="2">GVMAG-S-1102113-126</strain>
    </source>
</reference>